<dbReference type="AlphaFoldDB" id="C0XP18"/>
<sequence>MACRRRCVDTWVDVYGVRTTPPIRTFIDIARDHGFAKGLIAADWLLANGFERDDLYRELAAAGPMRHVRVVRRCIALATAQSESPYESLARAVLIEAGVQGIELQVWAGGFRMDMLIGGWLAIEIDGDVKYSDDPGLTIRQEYERQKSLGNMGFVFLRYSPRHLRERPGDFVQQVLFRLEAAAPHGASQYPRQIRR</sequence>
<evidence type="ECO:0000313" key="1">
    <source>
        <dbReference type="EMBL" id="EEI18023.1"/>
    </source>
</evidence>
<organism evidence="1 2">
    <name type="scientific">Corynebacterium lipophiloflavum (strain ATCC 700352 / DSM 44291 / CCUG 37336 / JCM 10383 / DMMZ 1944)</name>
    <dbReference type="NCBI Taxonomy" id="525263"/>
    <lineage>
        <taxon>Bacteria</taxon>
        <taxon>Bacillati</taxon>
        <taxon>Actinomycetota</taxon>
        <taxon>Actinomycetes</taxon>
        <taxon>Mycobacteriales</taxon>
        <taxon>Corynebacteriaceae</taxon>
        <taxon>Corynebacterium</taxon>
    </lineage>
</organism>
<reference evidence="1" key="1">
    <citation type="submission" date="2009-01" db="EMBL/GenBank/DDBJ databases">
        <authorList>
            <person name="Qin X."/>
            <person name="Bachman B."/>
            <person name="Battles P."/>
            <person name="Bell A."/>
            <person name="Bess C."/>
            <person name="Bickham C."/>
            <person name="Chaboub L."/>
            <person name="Chen D."/>
            <person name="Coyle M."/>
            <person name="Deiros D.R."/>
            <person name="Dinh H."/>
            <person name="Forbes L."/>
            <person name="Fowler G."/>
            <person name="Francisco L."/>
            <person name="Fu Q."/>
            <person name="Gubbala S."/>
            <person name="Hale W."/>
            <person name="Han Y."/>
            <person name="Hemphill L."/>
            <person name="Highlander S.K."/>
            <person name="Hirani K."/>
            <person name="Hogues M."/>
            <person name="Jackson L."/>
            <person name="Jakkamsetti A."/>
            <person name="Javaid M."/>
            <person name="Jiang H."/>
            <person name="Korchina V."/>
            <person name="Kovar C."/>
            <person name="Lara F."/>
            <person name="Lee S."/>
            <person name="Mata R."/>
            <person name="Mathew T."/>
            <person name="Moen C."/>
            <person name="Morales K."/>
            <person name="Munidasa M."/>
            <person name="Nazareth L."/>
            <person name="Ngo R."/>
            <person name="Nguyen L."/>
            <person name="Okwuonu G."/>
            <person name="Ongeri F."/>
            <person name="Patil S."/>
            <person name="Petrosino J."/>
            <person name="Pham C."/>
            <person name="Pham P."/>
            <person name="Pu L.-L."/>
            <person name="Puazo M."/>
            <person name="Raj R."/>
            <person name="Reid J."/>
            <person name="Rouhana J."/>
            <person name="Saada N."/>
            <person name="Shang Y."/>
            <person name="Simmons D."/>
            <person name="Thornton R."/>
            <person name="Warren J."/>
            <person name="Weissenberger G."/>
            <person name="Zhang J."/>
            <person name="Zhang L."/>
            <person name="Zhou C."/>
            <person name="Zhu D."/>
            <person name="Muzny D."/>
            <person name="Worley K."/>
            <person name="Gibbs R."/>
        </authorList>
    </citation>
    <scope>NUCLEOTIDE SEQUENCE [LARGE SCALE GENOMIC DNA]</scope>
    <source>
        <strain evidence="1">DSM 44291</strain>
    </source>
</reference>
<dbReference type="Proteomes" id="UP000006196">
    <property type="component" value="Unassembled WGS sequence"/>
</dbReference>
<gene>
    <name evidence="1" type="ORF">HMPREF0298_0188</name>
</gene>
<evidence type="ECO:0008006" key="3">
    <source>
        <dbReference type="Google" id="ProtNLM"/>
    </source>
</evidence>
<dbReference type="eggNOG" id="COG5340">
    <property type="taxonomic scope" value="Bacteria"/>
</dbReference>
<comment type="caution">
    <text evidence="1">The sequence shown here is derived from an EMBL/GenBank/DDBJ whole genome shotgun (WGS) entry which is preliminary data.</text>
</comment>
<evidence type="ECO:0000313" key="2">
    <source>
        <dbReference type="Proteomes" id="UP000006196"/>
    </source>
</evidence>
<accession>C0XP18</accession>
<dbReference type="EMBL" id="ACHJ01000017">
    <property type="protein sequence ID" value="EEI18023.1"/>
    <property type="molecule type" value="Genomic_DNA"/>
</dbReference>
<proteinExistence type="predicted"/>
<keyword evidence="2" id="KW-1185">Reference proteome</keyword>
<protein>
    <recommendedName>
        <fullName evidence="3">DUF559 domain-containing protein</fullName>
    </recommendedName>
</protein>
<dbReference type="Gene3D" id="3.40.960.10">
    <property type="entry name" value="VSR Endonuclease"/>
    <property type="match status" value="1"/>
</dbReference>
<dbReference type="HOGENOM" id="CLU_052626_1_1_11"/>
<dbReference type="STRING" id="525263.HMPREF0298_0188"/>
<name>C0XP18_CORLD</name>